<dbReference type="Pfam" id="PF01464">
    <property type="entry name" value="SLT"/>
    <property type="match status" value="1"/>
</dbReference>
<dbReference type="SUPFAM" id="SSF53955">
    <property type="entry name" value="Lysozyme-like"/>
    <property type="match status" value="1"/>
</dbReference>
<proteinExistence type="predicted"/>
<evidence type="ECO:0000313" key="2">
    <source>
        <dbReference type="EMBL" id="CAB4146389.1"/>
    </source>
</evidence>
<gene>
    <name evidence="3" type="ORF">UFOVP1223_5</name>
    <name evidence="4" type="ORF">UFOVP1669_8</name>
    <name evidence="2" type="ORF">UFOVP494_16</name>
</gene>
<evidence type="ECO:0000259" key="1">
    <source>
        <dbReference type="Pfam" id="PF01464"/>
    </source>
</evidence>
<accession>A0A6J5MS62</accession>
<name>A0A6J5MS62_9CAUD</name>
<dbReference type="EMBL" id="LR796464">
    <property type="protein sequence ID" value="CAB4146389.1"/>
    <property type="molecule type" value="Genomic_DNA"/>
</dbReference>
<protein>
    <submittedName>
        <fullName evidence="2">Transglycosylase SLT domain 1</fullName>
    </submittedName>
</protein>
<evidence type="ECO:0000313" key="3">
    <source>
        <dbReference type="EMBL" id="CAB4191036.1"/>
    </source>
</evidence>
<dbReference type="InterPro" id="IPR008258">
    <property type="entry name" value="Transglycosylase_SLT_dom_1"/>
</dbReference>
<dbReference type="EMBL" id="LR797164">
    <property type="protein sequence ID" value="CAB4191036.1"/>
    <property type="molecule type" value="Genomic_DNA"/>
</dbReference>
<dbReference type="EMBL" id="LR797533">
    <property type="protein sequence ID" value="CAB4222980.1"/>
    <property type="molecule type" value="Genomic_DNA"/>
</dbReference>
<feature type="domain" description="Transglycosylase SLT" evidence="1">
    <location>
        <begin position="101"/>
        <end position="165"/>
    </location>
</feature>
<evidence type="ECO:0000313" key="4">
    <source>
        <dbReference type="EMBL" id="CAB4222980.1"/>
    </source>
</evidence>
<sequence>MNVKRFLGLGLFTWMMCWIIATGWSSDPVQSSPTVQTSPRITVQIMQPLEVEGQFVQTYPATTSTTVAPIVFAEELRDLPCAQWFATAVDAGWPNDPKVLKTLSKIMMRESACDPSACSTSDSGRQCRDYGLIQANWYAHHIWWEQMGLTPTDMFDPYTNLHWAWLLYSGREAKGQCGWQPWSLC</sequence>
<dbReference type="InterPro" id="IPR023346">
    <property type="entry name" value="Lysozyme-like_dom_sf"/>
</dbReference>
<reference evidence="2" key="1">
    <citation type="submission" date="2020-04" db="EMBL/GenBank/DDBJ databases">
        <authorList>
            <person name="Chiriac C."/>
            <person name="Salcher M."/>
            <person name="Ghai R."/>
            <person name="Kavagutti S V."/>
        </authorList>
    </citation>
    <scope>NUCLEOTIDE SEQUENCE</scope>
</reference>
<organism evidence="2">
    <name type="scientific">uncultured Caudovirales phage</name>
    <dbReference type="NCBI Taxonomy" id="2100421"/>
    <lineage>
        <taxon>Viruses</taxon>
        <taxon>Duplodnaviria</taxon>
        <taxon>Heunggongvirae</taxon>
        <taxon>Uroviricota</taxon>
        <taxon>Caudoviricetes</taxon>
        <taxon>Peduoviridae</taxon>
        <taxon>Maltschvirus</taxon>
        <taxon>Maltschvirus maltsch</taxon>
    </lineage>
</organism>